<evidence type="ECO:0000313" key="10">
    <source>
        <dbReference type="EMBL" id="KAF9593530.1"/>
    </source>
</evidence>
<keyword evidence="11" id="KW-1185">Reference proteome</keyword>
<protein>
    <recommendedName>
        <fullName evidence="12">Carbohydrate kinase PfkB domain-containing protein</fullName>
    </recommendedName>
</protein>
<name>A0A835LG68_9MAGN</name>
<dbReference type="SUPFAM" id="SSF53613">
    <property type="entry name" value="Ribokinase-like"/>
    <property type="match status" value="1"/>
</dbReference>
<feature type="transmembrane region" description="Helical" evidence="7">
    <location>
        <begin position="959"/>
        <end position="978"/>
    </location>
</feature>
<feature type="transmembrane region" description="Helical" evidence="7">
    <location>
        <begin position="859"/>
        <end position="886"/>
    </location>
</feature>
<feature type="domain" description="KIB1-4 beta-propeller" evidence="9">
    <location>
        <begin position="290"/>
        <end position="439"/>
    </location>
</feature>
<dbReference type="Pfam" id="PF04791">
    <property type="entry name" value="LMBR1"/>
    <property type="match status" value="1"/>
</dbReference>
<dbReference type="GO" id="GO:0016301">
    <property type="term" value="F:kinase activity"/>
    <property type="evidence" value="ECO:0007669"/>
    <property type="project" value="UniProtKB-KW"/>
</dbReference>
<feature type="transmembrane region" description="Helical" evidence="7">
    <location>
        <begin position="592"/>
        <end position="615"/>
    </location>
</feature>
<evidence type="ECO:0000256" key="3">
    <source>
        <dbReference type="ARBA" id="ARBA00022692"/>
    </source>
</evidence>
<feature type="transmembrane region" description="Helical" evidence="7">
    <location>
        <begin position="627"/>
        <end position="652"/>
    </location>
</feature>
<dbReference type="InterPro" id="IPR005174">
    <property type="entry name" value="KIB1-4_b-propeller"/>
</dbReference>
<evidence type="ECO:0000259" key="9">
    <source>
        <dbReference type="Pfam" id="PF03478"/>
    </source>
</evidence>
<evidence type="ECO:0000256" key="1">
    <source>
        <dbReference type="ARBA" id="ARBA00004141"/>
    </source>
</evidence>
<dbReference type="InterPro" id="IPR011611">
    <property type="entry name" value="PfkB_dom"/>
</dbReference>
<accession>A0A835LG68</accession>
<feature type="transmembrane region" description="Helical" evidence="7">
    <location>
        <begin position="906"/>
        <end position="931"/>
    </location>
</feature>
<dbReference type="PANTHER" id="PTHR31652:SF0">
    <property type="entry name" value="LIMR FAMILY PROTEIN DDB_G0283707-RELATED"/>
    <property type="match status" value="1"/>
</dbReference>
<keyword evidence="5 7" id="KW-1133">Transmembrane helix</keyword>
<keyword evidence="3 7" id="KW-0812">Transmembrane</keyword>
<keyword evidence="6 7" id="KW-0472">Membrane</keyword>
<proteinExistence type="predicted"/>
<evidence type="ECO:0000256" key="6">
    <source>
        <dbReference type="ARBA" id="ARBA00023136"/>
    </source>
</evidence>
<comment type="caution">
    <text evidence="10">The sequence shown here is derived from an EMBL/GenBank/DDBJ whole genome shotgun (WGS) entry which is preliminary data.</text>
</comment>
<dbReference type="PANTHER" id="PTHR31652">
    <property type="entry name" value="LIMR FAMILY PROTEIN DDB_G0283707-RELATED"/>
    <property type="match status" value="1"/>
</dbReference>
<comment type="subcellular location">
    <subcellularLocation>
        <location evidence="1">Membrane</location>
        <topology evidence="1">Multi-pass membrane protein</topology>
    </subcellularLocation>
</comment>
<keyword evidence="4" id="KW-0418">Kinase</keyword>
<dbReference type="InterPro" id="IPR006876">
    <property type="entry name" value="LMBR1-like_membr_prot"/>
</dbReference>
<dbReference type="Pfam" id="PF00294">
    <property type="entry name" value="PfkB"/>
    <property type="match status" value="1"/>
</dbReference>
<dbReference type="InterPro" id="IPR029056">
    <property type="entry name" value="Ribokinase-like"/>
</dbReference>
<evidence type="ECO:0000256" key="2">
    <source>
        <dbReference type="ARBA" id="ARBA00022679"/>
    </source>
</evidence>
<dbReference type="GO" id="GO:0016020">
    <property type="term" value="C:membrane"/>
    <property type="evidence" value="ECO:0007669"/>
    <property type="project" value="UniProtKB-SubCell"/>
</dbReference>
<feature type="domain" description="Carbohydrate kinase PfkB" evidence="8">
    <location>
        <begin position="209"/>
        <end position="279"/>
    </location>
</feature>
<evidence type="ECO:0000256" key="7">
    <source>
        <dbReference type="SAM" id="Phobius"/>
    </source>
</evidence>
<dbReference type="PROSITE" id="PS00584">
    <property type="entry name" value="PFKB_KINASES_2"/>
    <property type="match status" value="1"/>
</dbReference>
<organism evidence="10 11">
    <name type="scientific">Coptis chinensis</name>
    <dbReference type="NCBI Taxonomy" id="261450"/>
    <lineage>
        <taxon>Eukaryota</taxon>
        <taxon>Viridiplantae</taxon>
        <taxon>Streptophyta</taxon>
        <taxon>Embryophyta</taxon>
        <taxon>Tracheophyta</taxon>
        <taxon>Spermatophyta</taxon>
        <taxon>Magnoliopsida</taxon>
        <taxon>Ranunculales</taxon>
        <taxon>Ranunculaceae</taxon>
        <taxon>Coptidoideae</taxon>
        <taxon>Coptis</taxon>
    </lineage>
</organism>
<sequence>MVKQKQEQEQDHSKILVIGNCCHDVLYKDNKVIAETLGGAASFVSNVLDGLSINCNYITKVGYDFSYSVSHIPIVSENLKTTLFHAYFSSVPDLNGNNQDRVLKRVHACDPIRPNDLPEFEKYDFGLAIGVGGEILPETLERMLDLCRVVFVDIQALIRVFDNVDGTVKHVGLKESGFWHLLPRIGFVKASAEEAGCFDLEEVRKWCCVVVTDGKDGCRVYWKDGEMGISPFVNTQVDPTGAGDSFLGGLVAGLIWGLDVADAALIGNFFGSLTVGQIGLPKFELSLLQNFEFPEVIGDKKQCWGSPYGWVVYGQEAGLLISLLNPLTRAQIQLPSLFYYCSTSPNDYNNVLPWDEIDYLADCTIVKTVLFGNPSLNSDFAIMALMEGGNCSLVFFFSLSGIEAWALFTDTDDNHDIILGDVICFKRKYYIVDLDGNIGEQGLLENNGRSNLLGLEDGKDNLPVYPPYFGCFSWVDMLDLRVKDEVLKRKLQCAGQCETRTIGSEFRKSLEHEDLYASLAVAAKLLSTHSSQEHQCNIQNSPDHAVEQSIQNCSNVAAISILMLPADVANRQACRHAIYNGACNLTLPMKSLWLVIYIVDAVLVFFVIPFAIFYYEGDQDKSVGKRIKSALLWVVTTAIVCGLVLGILYGLVGKVDFTVRHLSSPAIPFPSSFSEFSRNQPCTSSSFHQCSAYSPSDTSVKTWTMRTTFPEYVVALATIVGSVLFAIFGGVGIASLPLGLIFSFIRRPKAVITRSQYIKEATELGKKAKELRKAADALRQEEKSGSKGRKWRKNVKAVEKAETAWALTVIGYLAKLVLGVLGLIVSVAWVAHIVIYLLINPPLSPFLNEVFIKLDDLWGLLGTAAFAFFCFYLLVAVIAGAMMLGLRLVFITIHPMKWGATLMNSFLFNVGLILLCSISVIQFCATAFAYYAQATAAQEIFGHTLQSLRGIKYLYKYNVFQIAFVVLAGLTFVYYIAFGWRRRKPSGRFQLSS</sequence>
<dbReference type="InterPro" id="IPR002173">
    <property type="entry name" value="Carboh/pur_kinase_PfkB_CS"/>
</dbReference>
<keyword evidence="2" id="KW-0808">Transferase</keyword>
<dbReference type="Pfam" id="PF03478">
    <property type="entry name" value="Beta-prop_KIB1-4"/>
    <property type="match status" value="1"/>
</dbReference>
<feature type="transmembrane region" description="Helical" evidence="7">
    <location>
        <begin position="816"/>
        <end position="839"/>
    </location>
</feature>
<feature type="transmembrane region" description="Helical" evidence="7">
    <location>
        <begin position="712"/>
        <end position="745"/>
    </location>
</feature>
<dbReference type="AlphaFoldDB" id="A0A835LG68"/>
<evidence type="ECO:0000256" key="4">
    <source>
        <dbReference type="ARBA" id="ARBA00022777"/>
    </source>
</evidence>
<evidence type="ECO:0000256" key="5">
    <source>
        <dbReference type="ARBA" id="ARBA00022989"/>
    </source>
</evidence>
<gene>
    <name evidence="10" type="ORF">IFM89_024023</name>
</gene>
<dbReference type="EMBL" id="JADFTS010000008">
    <property type="protein sequence ID" value="KAF9593530.1"/>
    <property type="molecule type" value="Genomic_DNA"/>
</dbReference>
<dbReference type="OrthoDB" id="73273at2759"/>
<dbReference type="Proteomes" id="UP000631114">
    <property type="component" value="Unassembled WGS sequence"/>
</dbReference>
<evidence type="ECO:0000259" key="8">
    <source>
        <dbReference type="Pfam" id="PF00294"/>
    </source>
</evidence>
<evidence type="ECO:0008006" key="12">
    <source>
        <dbReference type="Google" id="ProtNLM"/>
    </source>
</evidence>
<evidence type="ECO:0000313" key="11">
    <source>
        <dbReference type="Proteomes" id="UP000631114"/>
    </source>
</evidence>
<dbReference type="Gene3D" id="3.40.1190.20">
    <property type="match status" value="1"/>
</dbReference>
<reference evidence="10 11" key="1">
    <citation type="submission" date="2020-10" db="EMBL/GenBank/DDBJ databases">
        <title>The Coptis chinensis genome and diversification of protoberbering-type alkaloids.</title>
        <authorList>
            <person name="Wang B."/>
            <person name="Shu S."/>
            <person name="Song C."/>
            <person name="Liu Y."/>
        </authorList>
    </citation>
    <scope>NUCLEOTIDE SEQUENCE [LARGE SCALE GENOMIC DNA]</scope>
    <source>
        <strain evidence="10">HL-2020</strain>
        <tissue evidence="10">Leaf</tissue>
    </source>
</reference>